<feature type="compositionally biased region" description="Gly residues" evidence="1">
    <location>
        <begin position="563"/>
        <end position="579"/>
    </location>
</feature>
<feature type="compositionally biased region" description="Low complexity" evidence="1">
    <location>
        <begin position="440"/>
        <end position="451"/>
    </location>
</feature>
<feature type="compositionally biased region" description="Basic residues" evidence="1">
    <location>
        <begin position="23"/>
        <end position="33"/>
    </location>
</feature>
<name>A0A6J4STM2_9SPHN</name>
<dbReference type="EMBL" id="CADCVX010000258">
    <property type="protein sequence ID" value="CAA9504890.1"/>
    <property type="molecule type" value="Genomic_DNA"/>
</dbReference>
<feature type="compositionally biased region" description="Low complexity" evidence="1">
    <location>
        <begin position="521"/>
        <end position="538"/>
    </location>
</feature>
<proteinExistence type="predicted"/>
<keyword evidence="2" id="KW-0378">Hydrolase</keyword>
<organism evidence="2">
    <name type="scientific">uncultured Sphingomonadaceae bacterium</name>
    <dbReference type="NCBI Taxonomy" id="169976"/>
    <lineage>
        <taxon>Bacteria</taxon>
        <taxon>Pseudomonadati</taxon>
        <taxon>Pseudomonadota</taxon>
        <taxon>Alphaproteobacteria</taxon>
        <taxon>Sphingomonadales</taxon>
        <taxon>Sphingomonadaceae</taxon>
        <taxon>environmental samples</taxon>
    </lineage>
</organism>
<feature type="compositionally biased region" description="Basic residues" evidence="1">
    <location>
        <begin position="398"/>
        <end position="410"/>
    </location>
</feature>
<feature type="compositionally biased region" description="Low complexity" evidence="1">
    <location>
        <begin position="283"/>
        <end position="295"/>
    </location>
</feature>
<evidence type="ECO:0000256" key="1">
    <source>
        <dbReference type="SAM" id="MobiDB-lite"/>
    </source>
</evidence>
<feature type="compositionally biased region" description="Basic and acidic residues" evidence="1">
    <location>
        <begin position="411"/>
        <end position="439"/>
    </location>
</feature>
<feature type="non-terminal residue" evidence="2">
    <location>
        <position position="596"/>
    </location>
</feature>
<protein>
    <submittedName>
        <fullName evidence="2">DinG family ATP-dependent helicase YoaA</fullName>
    </submittedName>
</protein>
<keyword evidence="2" id="KW-0547">Nucleotide-binding</keyword>
<gene>
    <name evidence="2" type="ORF">AVDCRST_MAG91-1260</name>
</gene>
<feature type="compositionally biased region" description="Basic residues" evidence="1">
    <location>
        <begin position="68"/>
        <end position="85"/>
    </location>
</feature>
<accession>A0A6J4STM2</accession>
<feature type="compositionally biased region" description="Gly residues" evidence="1">
    <location>
        <begin position="9"/>
        <end position="18"/>
    </location>
</feature>
<feature type="non-terminal residue" evidence="2">
    <location>
        <position position="1"/>
    </location>
</feature>
<feature type="region of interest" description="Disordered" evidence="1">
    <location>
        <begin position="513"/>
        <end position="544"/>
    </location>
</feature>
<feature type="compositionally biased region" description="Basic and acidic residues" evidence="1">
    <location>
        <begin position="345"/>
        <end position="355"/>
    </location>
</feature>
<reference evidence="2" key="1">
    <citation type="submission" date="2020-02" db="EMBL/GenBank/DDBJ databases">
        <authorList>
            <person name="Meier V. D."/>
        </authorList>
    </citation>
    <scope>NUCLEOTIDE SEQUENCE</scope>
    <source>
        <strain evidence="2">AVDCRST_MAG91</strain>
    </source>
</reference>
<sequence>AGRVRRSRGGAGATGGTLGSLFKGRRHGRRRPARLASEPVPASRSGGADRPPRRMRLCGLPALPPLFHRARRTGRARGGHRHRQPRAGDDQRRPGPRKRRRPDPVRRGPPPVRRGGRDLLDRADGGGDDRAAALDRRAGGEGARAEARPCGAADGRRVLRRGGASGAGGGDRGGRGAAVGRVARADRGRTAVRADRGPARGGARHDLRARHRAGSGVRAGDGDGRARQGHRGGRGSRDGGDRGAAPAAGRARQAAGGGAGGRARLARRGGAGTDRGCDRRPRVAVPDARRMAVARGADRGRGRSGLRGLAPAGAGGGARVRHRHPPPLAGPDAAAGGGGVRARARRGDHVRDAARRGRLGRGRGADGGGARGRPGAAVRGAEPVRLCGEQQRADRDRRQARRRGRARGRVRAADRGGGGRDAGAVHRDPADEGGARADRGPFGARGAAALRAARRPDRHGDAGGHLPRRSARVPARHGRAARRGGRARPFAAAGGDGRCALAAADGAARRAEAGERRFGLRRPNGARAAGAGVRAADPARGRPGRVRAALRGDAVAAADRVSAGGGGQARDAGDGGLGGAAAAFPGGDFAARRSGL</sequence>
<feature type="region of interest" description="Disordered" evidence="1">
    <location>
        <begin position="558"/>
        <end position="596"/>
    </location>
</feature>
<feature type="compositionally biased region" description="Low complexity" evidence="1">
    <location>
        <begin position="243"/>
        <end position="254"/>
    </location>
</feature>
<feature type="region of interest" description="Disordered" evidence="1">
    <location>
        <begin position="1"/>
        <end position="491"/>
    </location>
</feature>
<dbReference type="GO" id="GO:0004386">
    <property type="term" value="F:helicase activity"/>
    <property type="evidence" value="ECO:0007669"/>
    <property type="project" value="UniProtKB-KW"/>
</dbReference>
<evidence type="ECO:0000313" key="2">
    <source>
        <dbReference type="EMBL" id="CAA9504890.1"/>
    </source>
</evidence>
<keyword evidence="2" id="KW-0347">Helicase</keyword>
<feature type="compositionally biased region" description="Gly residues" evidence="1">
    <location>
        <begin position="163"/>
        <end position="177"/>
    </location>
</feature>
<keyword evidence="2" id="KW-0067">ATP-binding</keyword>
<feature type="compositionally biased region" description="Basic and acidic residues" evidence="1">
    <location>
        <begin position="115"/>
        <end position="147"/>
    </location>
</feature>
<feature type="compositionally biased region" description="Low complexity" evidence="1">
    <location>
        <begin position="580"/>
        <end position="596"/>
    </location>
</feature>
<feature type="compositionally biased region" description="Basic residues" evidence="1">
    <location>
        <begin position="466"/>
        <end position="486"/>
    </location>
</feature>
<dbReference type="AlphaFoldDB" id="A0A6J4STM2"/>
<feature type="compositionally biased region" description="Basic and acidic residues" evidence="1">
    <location>
        <begin position="183"/>
        <end position="206"/>
    </location>
</feature>